<dbReference type="PANTHER" id="PTHR44281">
    <property type="entry name" value="SPINDLE ASSEMBLY ABNORMAL PROTEIN 6 HOMOLOG"/>
    <property type="match status" value="1"/>
</dbReference>
<gene>
    <name evidence="8" type="primary">SAS6</name>
    <name evidence="8" type="ORF">MICPUCDRAFT_70261</name>
</gene>
<dbReference type="SUPFAM" id="SSF57997">
    <property type="entry name" value="Tropomyosin"/>
    <property type="match status" value="1"/>
</dbReference>
<proteinExistence type="predicted"/>
<keyword evidence="2" id="KW-0963">Cytoplasm</keyword>
<evidence type="ECO:0000256" key="1">
    <source>
        <dbReference type="ARBA" id="ARBA00004300"/>
    </source>
</evidence>
<sequence length="561" mass="62774">MTGADKAFETLSPNVVVDGPSSRLTSNDENATILFHEFVPVCVRERANSSEHVENLKIRIAFGFNKQKQNKVLRIQVTNDSDPFFFHHTEVSEEDYKSIKVEQSILVEFLQFPHKLIELLGECTKSYHDGKPPFLAVLRVGSGGSSLDSSLGVIETNQFKRLSHISLNLKHGDSAAVKEYLAGRLLDVQAERDSWLQAHGAVTSELISVRGDLESTRADLFAERDACGRRDNHTQARLDELAARLKLAAVEELTNTKTRLEGEFSAAEAGMRSAIEALTCRNKELESRAGDLIQTKYKLDSNLSEITSRLNTTDAELKAAKAELENLRADKNYLEKELQAHETRNARDGSRVEWLETQLKDRDELINVLKGKLDGNISHNLSMEHALDDARVAVTRAEDRLSASACEIRKGNHIIERLQAELRSAKAKAKLKSTVISQQEIVLNERQGALDNHARKHDELTHELEIANREMQVLRAQVKSQNKKLEESQALLVSNQQMIQWLNSQVNEAHLTQLGNISRQNYNPSLRLPTIKPSDFNVVRPGKSEALTFNSKRGSVASGAI</sequence>
<keyword evidence="4" id="KW-0206">Cytoskeleton</keyword>
<dbReference type="GeneID" id="9681910"/>
<dbReference type="CDD" id="cd10142">
    <property type="entry name" value="HD_SAS6_N"/>
    <property type="match status" value="1"/>
</dbReference>
<accession>C1MK03</accession>
<dbReference type="Pfam" id="PF16531">
    <property type="entry name" value="SAS-6_N"/>
    <property type="match status" value="1"/>
</dbReference>
<dbReference type="Gene3D" id="1.10.287.1490">
    <property type="match status" value="1"/>
</dbReference>
<feature type="coiled-coil region" evidence="6">
    <location>
        <begin position="408"/>
        <end position="491"/>
    </location>
</feature>
<feature type="coiled-coil region" evidence="6">
    <location>
        <begin position="275"/>
        <end position="344"/>
    </location>
</feature>
<dbReference type="PANTHER" id="PTHR44281:SF2">
    <property type="entry name" value="SPINDLE ASSEMBLY ABNORMAL PROTEIN 6 HOMOLOG"/>
    <property type="match status" value="1"/>
</dbReference>
<evidence type="ECO:0000313" key="8">
    <source>
        <dbReference type="EMBL" id="EEH59284.1"/>
    </source>
</evidence>
<evidence type="ECO:0000256" key="2">
    <source>
        <dbReference type="ARBA" id="ARBA00022490"/>
    </source>
</evidence>
<name>C1MK03_MICPC</name>
<dbReference type="eggNOG" id="ENOG502QQ4W">
    <property type="taxonomic scope" value="Eukaryota"/>
</dbReference>
<evidence type="ECO:0000256" key="3">
    <source>
        <dbReference type="ARBA" id="ARBA00023054"/>
    </source>
</evidence>
<organism evidence="9">
    <name type="scientific">Micromonas pusilla (strain CCMP1545)</name>
    <name type="common">Picoplanktonic green alga</name>
    <dbReference type="NCBI Taxonomy" id="564608"/>
    <lineage>
        <taxon>Eukaryota</taxon>
        <taxon>Viridiplantae</taxon>
        <taxon>Chlorophyta</taxon>
        <taxon>Mamiellophyceae</taxon>
        <taxon>Mamiellales</taxon>
        <taxon>Mamiellaceae</taxon>
        <taxon>Micromonas</taxon>
    </lineage>
</organism>
<feature type="domain" description="Spindle assembly abnormal protein 6 N-terminal" evidence="7">
    <location>
        <begin position="34"/>
        <end position="169"/>
    </location>
</feature>
<dbReference type="EMBL" id="GG663736">
    <property type="protein sequence ID" value="EEH59284.1"/>
    <property type="molecule type" value="Genomic_DNA"/>
</dbReference>
<evidence type="ECO:0000256" key="4">
    <source>
        <dbReference type="ARBA" id="ARBA00023212"/>
    </source>
</evidence>
<evidence type="ECO:0000259" key="7">
    <source>
        <dbReference type="Pfam" id="PF16531"/>
    </source>
</evidence>
<keyword evidence="9" id="KW-1185">Reference proteome</keyword>
<dbReference type="STRING" id="564608.C1MK03"/>
<evidence type="ECO:0000256" key="6">
    <source>
        <dbReference type="SAM" id="Coils"/>
    </source>
</evidence>
<evidence type="ECO:0000256" key="5">
    <source>
        <dbReference type="ARBA" id="ARBA00023306"/>
    </source>
</evidence>
<dbReference type="InterPro" id="IPR032396">
    <property type="entry name" value="SAS-6_N"/>
</dbReference>
<keyword evidence="3 6" id="KW-0175">Coiled coil</keyword>
<dbReference type="OrthoDB" id="49058at2759"/>
<dbReference type="Proteomes" id="UP000001876">
    <property type="component" value="Unassembled WGS sequence"/>
</dbReference>
<dbReference type="RefSeq" id="XP_003055908.1">
    <property type="nucleotide sequence ID" value="XM_003055862.1"/>
</dbReference>
<keyword evidence="5" id="KW-0131">Cell cycle</keyword>
<dbReference type="OMA" id="HMAMKIK"/>
<dbReference type="AlphaFoldDB" id="C1MK03"/>
<dbReference type="InterPro" id="IPR038558">
    <property type="entry name" value="SAS-6_N_sf"/>
</dbReference>
<evidence type="ECO:0000313" key="9">
    <source>
        <dbReference type="Proteomes" id="UP000001876"/>
    </source>
</evidence>
<dbReference type="Gene3D" id="2.170.210.20">
    <property type="entry name" value="Spindle assembly abnormal protein 6, N-terminal domain"/>
    <property type="match status" value="1"/>
</dbReference>
<dbReference type="KEGG" id="mpp:MICPUCDRAFT_70261"/>
<reference evidence="8 9" key="1">
    <citation type="journal article" date="2009" name="Science">
        <title>Green evolution and dynamic adaptations revealed by genomes of the marine picoeukaryotes Micromonas.</title>
        <authorList>
            <person name="Worden A.Z."/>
            <person name="Lee J.H."/>
            <person name="Mock T."/>
            <person name="Rouze P."/>
            <person name="Simmons M.P."/>
            <person name="Aerts A.L."/>
            <person name="Allen A.E."/>
            <person name="Cuvelier M.L."/>
            <person name="Derelle E."/>
            <person name="Everett M.V."/>
            <person name="Foulon E."/>
            <person name="Grimwood J."/>
            <person name="Gundlach H."/>
            <person name="Henrissat B."/>
            <person name="Napoli C."/>
            <person name="McDonald S.M."/>
            <person name="Parker M.S."/>
            <person name="Rombauts S."/>
            <person name="Salamov A."/>
            <person name="Von Dassow P."/>
            <person name="Badger J.H."/>
            <person name="Coutinho P.M."/>
            <person name="Demir E."/>
            <person name="Dubchak I."/>
            <person name="Gentemann C."/>
            <person name="Eikrem W."/>
            <person name="Gready J.E."/>
            <person name="John U."/>
            <person name="Lanier W."/>
            <person name="Lindquist E.A."/>
            <person name="Lucas S."/>
            <person name="Mayer K.F."/>
            <person name="Moreau H."/>
            <person name="Not F."/>
            <person name="Otillar R."/>
            <person name="Panaud O."/>
            <person name="Pangilinan J."/>
            <person name="Paulsen I."/>
            <person name="Piegu B."/>
            <person name="Poliakov A."/>
            <person name="Robbens S."/>
            <person name="Schmutz J."/>
            <person name="Toulza E."/>
            <person name="Wyss T."/>
            <person name="Zelensky A."/>
            <person name="Zhou K."/>
            <person name="Armbrust E.V."/>
            <person name="Bhattacharya D."/>
            <person name="Goodenough U.W."/>
            <person name="Van de Peer Y."/>
            <person name="Grigoriev I.V."/>
        </authorList>
    </citation>
    <scope>NUCLEOTIDE SEQUENCE [LARGE SCALE GENOMIC DNA]</scope>
    <source>
        <strain evidence="8 9">CCMP1545</strain>
    </source>
</reference>
<protein>
    <submittedName>
        <fullName evidence="8">Spindle assembly related protein SAS6</fullName>
    </submittedName>
</protein>
<comment type="subcellular location">
    <subcellularLocation>
        <location evidence="1">Cytoplasm</location>
        <location evidence="1">Cytoskeleton</location>
        <location evidence="1">Microtubule organizing center</location>
        <location evidence="1">Centrosome</location>
    </subcellularLocation>
</comment>